<comment type="caution">
    <text evidence="2">The sequence shown here is derived from an EMBL/GenBank/DDBJ whole genome shotgun (WGS) entry which is preliminary data.</text>
</comment>
<evidence type="ECO:0000313" key="3">
    <source>
        <dbReference type="Proteomes" id="UP001530293"/>
    </source>
</evidence>
<keyword evidence="1" id="KW-1133">Transmembrane helix</keyword>
<reference evidence="2 3" key="1">
    <citation type="submission" date="2024-10" db="EMBL/GenBank/DDBJ databases">
        <title>Updated reference genomes for cyclostephanoid diatoms.</title>
        <authorList>
            <person name="Roberts W.R."/>
            <person name="Alverson A.J."/>
        </authorList>
    </citation>
    <scope>NUCLEOTIDE SEQUENCE [LARGE SCALE GENOMIC DNA]</scope>
    <source>
        <strain evidence="2 3">AJA232-27</strain>
    </source>
</reference>
<dbReference type="PANTHER" id="PTHR39290:SF6">
    <property type="entry name" value="S-ADENOSYL-L-METHIONINE-DEPENDENT METHYLTRANSFERASES SUPERFAMILY PROTEIN"/>
    <property type="match status" value="1"/>
</dbReference>
<gene>
    <name evidence="2" type="ORF">ACHAWU_009964</name>
</gene>
<feature type="transmembrane region" description="Helical" evidence="1">
    <location>
        <begin position="31"/>
        <end position="51"/>
    </location>
</feature>
<sequence length="417" mass="47147">MMAITDRANALRSVSVLSQHQHLLRSRRHHAAAALIVASAATYGFFAAALVEDSAAGDEPTTTTKGFQYQAPFTVGRHFCQCEYNQHSKPDLKIAKSTPEPKPLSRITLMAYRSKLYPYSYLPVPRVLTLHDPLFTYPELRRGLINRIQDEERMKQILSSCELMEARKNNDHEQMQRILQQMNAVVYGENISPQMREDFLIQHGCTGYTNEIIQYLTHNFASRGIIEVGAGNGQWARALNDAYNNQRNEDNNAATTSVASAWEFVLAYDNMEQLPLSQMVYHKNTLPANKYFYDKVQQLSHIDAVQESRGRVLLLVYPPPGPMALETVRAYLNASCGHYGGLRNDTVVYVGEGRGGANADDEFFEFFLSCEQNTKKEDDGVQRQECWVIEKVLNVNASPGGKGYEKLFVFRSRNAVE</sequence>
<dbReference type="PANTHER" id="PTHR39290">
    <property type="entry name" value="C3H1-TYPE DOMAIN-CONTAINING PROTEIN-RELATED"/>
    <property type="match status" value="1"/>
</dbReference>
<dbReference type="Proteomes" id="UP001530293">
    <property type="component" value="Unassembled WGS sequence"/>
</dbReference>
<protein>
    <submittedName>
        <fullName evidence="2">Uncharacterized protein</fullName>
    </submittedName>
</protein>
<name>A0ABD3M7S7_9STRA</name>
<dbReference type="EMBL" id="JALLBG020000303">
    <property type="protein sequence ID" value="KAL3756570.1"/>
    <property type="molecule type" value="Genomic_DNA"/>
</dbReference>
<keyword evidence="1" id="KW-0472">Membrane</keyword>
<evidence type="ECO:0000256" key="1">
    <source>
        <dbReference type="SAM" id="Phobius"/>
    </source>
</evidence>
<keyword evidence="3" id="KW-1185">Reference proteome</keyword>
<proteinExistence type="predicted"/>
<accession>A0ABD3M7S7</accession>
<evidence type="ECO:0000313" key="2">
    <source>
        <dbReference type="EMBL" id="KAL3756570.1"/>
    </source>
</evidence>
<keyword evidence="1" id="KW-0812">Transmembrane</keyword>
<organism evidence="2 3">
    <name type="scientific">Discostella pseudostelligera</name>
    <dbReference type="NCBI Taxonomy" id="259834"/>
    <lineage>
        <taxon>Eukaryota</taxon>
        <taxon>Sar</taxon>
        <taxon>Stramenopiles</taxon>
        <taxon>Ochrophyta</taxon>
        <taxon>Bacillariophyta</taxon>
        <taxon>Coscinodiscophyceae</taxon>
        <taxon>Thalassiosirophycidae</taxon>
        <taxon>Stephanodiscales</taxon>
        <taxon>Stephanodiscaceae</taxon>
        <taxon>Discostella</taxon>
    </lineage>
</organism>
<dbReference type="AlphaFoldDB" id="A0ABD3M7S7"/>